<proteinExistence type="predicted"/>
<organism evidence="2">
    <name type="scientific">Oryza sativa subsp. japonica</name>
    <name type="common">Rice</name>
    <dbReference type="NCBI Taxonomy" id="39947"/>
    <lineage>
        <taxon>Eukaryota</taxon>
        <taxon>Viridiplantae</taxon>
        <taxon>Streptophyta</taxon>
        <taxon>Embryophyta</taxon>
        <taxon>Tracheophyta</taxon>
        <taxon>Spermatophyta</taxon>
        <taxon>Magnoliopsida</taxon>
        <taxon>Liliopsida</taxon>
        <taxon>Poales</taxon>
        <taxon>Poaceae</taxon>
        <taxon>BOP clade</taxon>
        <taxon>Oryzoideae</taxon>
        <taxon>Oryzeae</taxon>
        <taxon>Oryzinae</taxon>
        <taxon>Oryza</taxon>
        <taxon>Oryza sativa</taxon>
    </lineage>
</organism>
<protein>
    <submittedName>
        <fullName evidence="2">Uncharacterized protein</fullName>
    </submittedName>
</protein>
<sequence>MCGTMDNGLQVAAGRIDDGCMPVGGRRPTLHACPGPAISLAAQRRDHHGRPRRRQPQPRPEAERLMLLSDQCYLLST</sequence>
<evidence type="ECO:0000313" key="2">
    <source>
        <dbReference type="EMBL" id="BAD73597.1"/>
    </source>
</evidence>
<reference evidence="2" key="1">
    <citation type="journal article" date="2002" name="Nature">
        <title>The genome sequence and structure of rice chromosome 1.</title>
        <authorList>
            <person name="Sasaki T."/>
            <person name="Matsumoto T."/>
            <person name="Yamamoto K."/>
            <person name="Sakata K."/>
            <person name="Baba T."/>
            <person name="Katayose Y."/>
            <person name="Wu J."/>
            <person name="Niimura Y."/>
            <person name="Cheng Z."/>
            <person name="Nagamura Y."/>
            <person name="Antonio B.A."/>
            <person name="Kanamori H."/>
            <person name="Hosokawa S."/>
            <person name="Masukawa M."/>
            <person name="Arikawa K."/>
            <person name="Chiden Y."/>
            <person name="Hayashi M."/>
            <person name="Okamoto M."/>
            <person name="Ando T."/>
            <person name="Aoki H."/>
            <person name="Arita K."/>
            <person name="Hamada M."/>
            <person name="Harada C."/>
            <person name="Hijishita S."/>
            <person name="Honda M."/>
            <person name="Ichikawa Y."/>
            <person name="Idonuma A."/>
            <person name="Iijima M."/>
            <person name="Ikeda M."/>
            <person name="Ikeno M."/>
            <person name="Itoh S."/>
            <person name="Itoh T."/>
            <person name="Itoh Y."/>
            <person name="Itoh Y."/>
            <person name="Iwabuchi A."/>
            <person name="Kamiya K."/>
            <person name="Karasawa W."/>
            <person name="Katagiri S."/>
            <person name="Kikuta A."/>
            <person name="Kobayashi N."/>
            <person name="Kono I."/>
            <person name="Machita K."/>
            <person name="Maehara T."/>
            <person name="Mizuno H."/>
            <person name="Mizubayashi T."/>
            <person name="Mukai Y."/>
            <person name="Nagasaki H."/>
            <person name="Nakashima M."/>
            <person name="Nakama Y."/>
            <person name="Nakamichi Y."/>
            <person name="Nakamura M."/>
            <person name="Namiki N."/>
            <person name="Negishi M."/>
            <person name="Ohta I."/>
            <person name="Ono N."/>
            <person name="Saji S."/>
            <person name="Sakai K."/>
            <person name="Shibata M."/>
            <person name="Shimokawa T."/>
            <person name="Shomura A."/>
            <person name="Song J."/>
            <person name="Takazaki Y."/>
            <person name="Terasawa K."/>
            <person name="Tsuji K."/>
            <person name="Waki K."/>
            <person name="Yamagata H."/>
            <person name="Yamane H."/>
            <person name="Yoshiki S."/>
            <person name="Yoshihara R."/>
            <person name="Yukawa K."/>
            <person name="Zhong H."/>
            <person name="Iwama H."/>
            <person name="Endo T."/>
            <person name="Ito H."/>
            <person name="Hahn J.H."/>
            <person name="Kim H.I."/>
            <person name="Eun M.Y."/>
            <person name="Yano M."/>
            <person name="Jiang J."/>
            <person name="Gojobori T."/>
        </authorList>
    </citation>
    <scope>NUCLEOTIDE SEQUENCE [LARGE SCALE GENOMIC DNA]</scope>
</reference>
<dbReference type="EMBL" id="AP003563">
    <property type="protein sequence ID" value="BAD73597.1"/>
    <property type="molecule type" value="Genomic_DNA"/>
</dbReference>
<feature type="region of interest" description="Disordered" evidence="1">
    <location>
        <begin position="42"/>
        <end position="63"/>
    </location>
</feature>
<accession>Q5QLX0</accession>
<dbReference type="AlphaFoldDB" id="Q5QLX0"/>
<feature type="compositionally biased region" description="Basic residues" evidence="1">
    <location>
        <begin position="45"/>
        <end position="56"/>
    </location>
</feature>
<evidence type="ECO:0000256" key="1">
    <source>
        <dbReference type="SAM" id="MobiDB-lite"/>
    </source>
</evidence>
<name>Q5QLX0_ORYSJ</name>
<dbReference type="Proteomes" id="UP000817658">
    <property type="component" value="Chromosome 1"/>
</dbReference>
<gene>
    <name evidence="2" type="primary">B1168H06.40</name>
</gene>